<evidence type="ECO:0000313" key="3">
    <source>
        <dbReference type="Proteomes" id="UP000034154"/>
    </source>
</evidence>
<gene>
    <name evidence="2" type="ORF">UW63_C0011G0003</name>
</gene>
<feature type="compositionally biased region" description="Low complexity" evidence="1">
    <location>
        <begin position="1"/>
        <end position="20"/>
    </location>
</feature>
<dbReference type="EMBL" id="LCJB01000011">
    <property type="protein sequence ID" value="KKT71672.1"/>
    <property type="molecule type" value="Genomic_DNA"/>
</dbReference>
<comment type="caution">
    <text evidence="2">The sequence shown here is derived from an EMBL/GenBank/DDBJ whole genome shotgun (WGS) entry which is preliminary data.</text>
</comment>
<sequence>MTDSKVSGSGIKSSSQRSASMSPVSSDTMSVGAQPMVSGRNAMMAITAHMKCETPEIMELSLSQNSSPLVSDSKPIKSSATNPFEQGTFLGHLKYTPAVNTVNIQKTSRLFQTAGPKSLSSLSSISSPKTN</sequence>
<reference evidence="2 3" key="1">
    <citation type="journal article" date="2015" name="Nature">
        <title>rRNA introns, odd ribosomes, and small enigmatic genomes across a large radiation of phyla.</title>
        <authorList>
            <person name="Brown C.T."/>
            <person name="Hug L.A."/>
            <person name="Thomas B.C."/>
            <person name="Sharon I."/>
            <person name="Castelle C.J."/>
            <person name="Singh A."/>
            <person name="Wilkins M.J."/>
            <person name="Williams K.H."/>
            <person name="Banfield J.F."/>
        </authorList>
    </citation>
    <scope>NUCLEOTIDE SEQUENCE [LARGE SCALE GENOMIC DNA]</scope>
</reference>
<dbReference type="Proteomes" id="UP000034154">
    <property type="component" value="Unassembled WGS sequence"/>
</dbReference>
<accession>A0A0G1LS34</accession>
<protein>
    <submittedName>
        <fullName evidence="2">Uncharacterized protein</fullName>
    </submittedName>
</protein>
<evidence type="ECO:0000256" key="1">
    <source>
        <dbReference type="SAM" id="MobiDB-lite"/>
    </source>
</evidence>
<evidence type="ECO:0000313" key="2">
    <source>
        <dbReference type="EMBL" id="KKT71672.1"/>
    </source>
</evidence>
<feature type="compositionally biased region" description="Polar residues" evidence="1">
    <location>
        <begin position="21"/>
        <end position="31"/>
    </location>
</feature>
<feature type="region of interest" description="Disordered" evidence="1">
    <location>
        <begin position="1"/>
        <end position="36"/>
    </location>
</feature>
<organism evidence="2 3">
    <name type="scientific">Candidatus Uhrbacteria bacterium GW2011_GWF2_44_350</name>
    <dbReference type="NCBI Taxonomy" id="1619000"/>
    <lineage>
        <taxon>Bacteria</taxon>
        <taxon>Candidatus Uhriibacteriota</taxon>
    </lineage>
</organism>
<dbReference type="AlphaFoldDB" id="A0A0G1LS34"/>
<name>A0A0G1LS34_9BACT</name>
<proteinExistence type="predicted"/>